<feature type="transmembrane region" description="Helical" evidence="2">
    <location>
        <begin position="225"/>
        <end position="245"/>
    </location>
</feature>
<proteinExistence type="predicted"/>
<dbReference type="AlphaFoldDB" id="A0AAP0C1W0"/>
<comment type="caution">
    <text evidence="3">The sequence shown here is derived from an EMBL/GenBank/DDBJ whole genome shotgun (WGS) entry which is preliminary data.</text>
</comment>
<dbReference type="PANTHER" id="PTHR36073:SF1">
    <property type="entry name" value="OS01G0962100 PROTEIN"/>
    <property type="match status" value="1"/>
</dbReference>
<keyword evidence="1" id="KW-0175">Coiled coil</keyword>
<evidence type="ECO:0000256" key="2">
    <source>
        <dbReference type="SAM" id="Phobius"/>
    </source>
</evidence>
<name>A0AAP0C1W0_9ASPA</name>
<feature type="coiled-coil region" evidence="1">
    <location>
        <begin position="71"/>
        <end position="140"/>
    </location>
</feature>
<evidence type="ECO:0000313" key="4">
    <source>
        <dbReference type="Proteomes" id="UP001418222"/>
    </source>
</evidence>
<feature type="transmembrane region" description="Helical" evidence="2">
    <location>
        <begin position="52"/>
        <end position="72"/>
    </location>
</feature>
<organism evidence="3 4">
    <name type="scientific">Platanthera zijinensis</name>
    <dbReference type="NCBI Taxonomy" id="2320716"/>
    <lineage>
        <taxon>Eukaryota</taxon>
        <taxon>Viridiplantae</taxon>
        <taxon>Streptophyta</taxon>
        <taxon>Embryophyta</taxon>
        <taxon>Tracheophyta</taxon>
        <taxon>Spermatophyta</taxon>
        <taxon>Magnoliopsida</taxon>
        <taxon>Liliopsida</taxon>
        <taxon>Asparagales</taxon>
        <taxon>Orchidaceae</taxon>
        <taxon>Orchidoideae</taxon>
        <taxon>Orchideae</taxon>
        <taxon>Orchidinae</taxon>
        <taxon>Platanthera</taxon>
    </lineage>
</organism>
<protein>
    <submittedName>
        <fullName evidence="3">Uncharacterized protein</fullName>
    </submittedName>
</protein>
<feature type="transmembrane region" description="Helical" evidence="2">
    <location>
        <begin position="202"/>
        <end position="219"/>
    </location>
</feature>
<keyword evidence="2" id="KW-0472">Membrane</keyword>
<gene>
    <name evidence="3" type="ORF">KSP39_PZI000580</name>
</gene>
<evidence type="ECO:0000313" key="3">
    <source>
        <dbReference type="EMBL" id="KAK8957702.1"/>
    </source>
</evidence>
<dbReference type="EMBL" id="JBBWWQ010000001">
    <property type="protein sequence ID" value="KAK8957702.1"/>
    <property type="molecule type" value="Genomic_DNA"/>
</dbReference>
<dbReference type="PANTHER" id="PTHR36073">
    <property type="match status" value="1"/>
</dbReference>
<reference evidence="3 4" key="1">
    <citation type="journal article" date="2022" name="Nat. Plants">
        <title>Genomes of leafy and leafless Platanthera orchids illuminate the evolution of mycoheterotrophy.</title>
        <authorList>
            <person name="Li M.H."/>
            <person name="Liu K.W."/>
            <person name="Li Z."/>
            <person name="Lu H.C."/>
            <person name="Ye Q.L."/>
            <person name="Zhang D."/>
            <person name="Wang J.Y."/>
            <person name="Li Y.F."/>
            <person name="Zhong Z.M."/>
            <person name="Liu X."/>
            <person name="Yu X."/>
            <person name="Liu D.K."/>
            <person name="Tu X.D."/>
            <person name="Liu B."/>
            <person name="Hao Y."/>
            <person name="Liao X.Y."/>
            <person name="Jiang Y.T."/>
            <person name="Sun W.H."/>
            <person name="Chen J."/>
            <person name="Chen Y.Q."/>
            <person name="Ai Y."/>
            <person name="Zhai J.W."/>
            <person name="Wu S.S."/>
            <person name="Zhou Z."/>
            <person name="Hsiao Y.Y."/>
            <person name="Wu W.L."/>
            <person name="Chen Y.Y."/>
            <person name="Lin Y.F."/>
            <person name="Hsu J.L."/>
            <person name="Li C.Y."/>
            <person name="Wang Z.W."/>
            <person name="Zhao X."/>
            <person name="Zhong W.Y."/>
            <person name="Ma X.K."/>
            <person name="Ma L."/>
            <person name="Huang J."/>
            <person name="Chen G.Z."/>
            <person name="Huang M.Z."/>
            <person name="Huang L."/>
            <person name="Peng D.H."/>
            <person name="Luo Y.B."/>
            <person name="Zou S.Q."/>
            <person name="Chen S.P."/>
            <person name="Lan S."/>
            <person name="Tsai W.C."/>
            <person name="Van de Peer Y."/>
            <person name="Liu Z.J."/>
        </authorList>
    </citation>
    <scope>NUCLEOTIDE SEQUENCE [LARGE SCALE GENOMIC DNA]</scope>
    <source>
        <strain evidence="3">Lor287</strain>
    </source>
</reference>
<keyword evidence="2" id="KW-1133">Transmembrane helix</keyword>
<keyword evidence="2" id="KW-0812">Transmembrane</keyword>
<dbReference type="Proteomes" id="UP001418222">
    <property type="component" value="Unassembled WGS sequence"/>
</dbReference>
<evidence type="ECO:0000256" key="1">
    <source>
        <dbReference type="SAM" id="Coils"/>
    </source>
</evidence>
<sequence>MIPSLFLSAPFSLISLTYWACARTASLAIQAWWELLMAILGFFLDLTYKSMVWALALLTLPLRLLTALYREIKLEQQLSQMKAQLESLACENMELGQCLQVAVKETSIVEKIFQDIEDDYEKAIAKISLLQNEIQDLKALGKAPWDDDKTASITPWSGKHIEGGATLRDDVMIRRGDVGGREERGPFRGSDEEHKAVAVRRSLFSAALSIMVGLTIWEAEEPCMPLVAALLTVVGMSMGTVVNFFLAIKNKPASDAVVLLTINCFMLGALSRPALPRVAHAWAQCVLRAASWCFCRLGFSS</sequence>
<keyword evidence="4" id="KW-1185">Reference proteome</keyword>
<accession>A0AAP0C1W0</accession>